<evidence type="ECO:0000313" key="4">
    <source>
        <dbReference type="Proteomes" id="UP000030765"/>
    </source>
</evidence>
<evidence type="ECO:0000313" key="2">
    <source>
        <dbReference type="EMBL" id="KFB47791.1"/>
    </source>
</evidence>
<proteinExistence type="predicted"/>
<organism evidence="2">
    <name type="scientific">Anopheles sinensis</name>
    <name type="common">Mosquito</name>
    <dbReference type="NCBI Taxonomy" id="74873"/>
    <lineage>
        <taxon>Eukaryota</taxon>
        <taxon>Metazoa</taxon>
        <taxon>Ecdysozoa</taxon>
        <taxon>Arthropoda</taxon>
        <taxon>Hexapoda</taxon>
        <taxon>Insecta</taxon>
        <taxon>Pterygota</taxon>
        <taxon>Neoptera</taxon>
        <taxon>Endopterygota</taxon>
        <taxon>Diptera</taxon>
        <taxon>Nematocera</taxon>
        <taxon>Culicoidea</taxon>
        <taxon>Culicidae</taxon>
        <taxon>Anophelinae</taxon>
        <taxon>Anopheles</taxon>
    </lineage>
</organism>
<evidence type="ECO:0000256" key="1">
    <source>
        <dbReference type="SAM" id="MobiDB-lite"/>
    </source>
</evidence>
<gene>
    <name evidence="2" type="ORF">ZHAS_00015864</name>
</gene>
<protein>
    <submittedName>
        <fullName evidence="2 3">Uncharacterized protein</fullName>
    </submittedName>
</protein>
<reference evidence="2 4" key="1">
    <citation type="journal article" date="2014" name="BMC Genomics">
        <title>Genome sequence of Anopheles sinensis provides insight into genetics basis of mosquito competence for malaria parasites.</title>
        <authorList>
            <person name="Zhou D."/>
            <person name="Zhang D."/>
            <person name="Ding G."/>
            <person name="Shi L."/>
            <person name="Hou Q."/>
            <person name="Ye Y."/>
            <person name="Xu Y."/>
            <person name="Zhou H."/>
            <person name="Xiong C."/>
            <person name="Li S."/>
            <person name="Yu J."/>
            <person name="Hong S."/>
            <person name="Yu X."/>
            <person name="Zou P."/>
            <person name="Chen C."/>
            <person name="Chang X."/>
            <person name="Wang W."/>
            <person name="Lv Y."/>
            <person name="Sun Y."/>
            <person name="Ma L."/>
            <person name="Shen B."/>
            <person name="Zhu C."/>
        </authorList>
    </citation>
    <scope>NUCLEOTIDE SEQUENCE [LARGE SCALE GENOMIC DNA]</scope>
</reference>
<name>A0A084WC47_ANOSI</name>
<reference evidence="3" key="2">
    <citation type="submission" date="2020-05" db="UniProtKB">
        <authorList>
            <consortium name="EnsemblMetazoa"/>
        </authorList>
    </citation>
    <scope>IDENTIFICATION</scope>
</reference>
<evidence type="ECO:0000313" key="3">
    <source>
        <dbReference type="EnsemblMetazoa" id="ASIC015864-PA"/>
    </source>
</evidence>
<dbReference type="VEuPathDB" id="VectorBase:ASIC015864"/>
<keyword evidence="4" id="KW-1185">Reference proteome</keyword>
<dbReference type="EMBL" id="ATLV01022561">
    <property type="status" value="NOT_ANNOTATED_CDS"/>
    <property type="molecule type" value="Genomic_DNA"/>
</dbReference>
<sequence>MEAFTFASTSNLVRSARSILNSKRHTTDSITSILIGSGVLASARARPRSDRKINRRVSIPQSYIHPAGGLPARDA</sequence>
<dbReference type="Proteomes" id="UP000030765">
    <property type="component" value="Unassembled WGS sequence"/>
</dbReference>
<dbReference type="AlphaFoldDB" id="A0A084WC47"/>
<accession>A0A084WC47</accession>
<feature type="region of interest" description="Disordered" evidence="1">
    <location>
        <begin position="46"/>
        <end position="75"/>
    </location>
</feature>
<dbReference type="EnsemblMetazoa" id="ASIC015864-RA">
    <property type="protein sequence ID" value="ASIC015864-PA"/>
    <property type="gene ID" value="ASIC015864"/>
</dbReference>
<dbReference type="EMBL" id="KE525333">
    <property type="protein sequence ID" value="KFB47791.1"/>
    <property type="molecule type" value="Genomic_DNA"/>
</dbReference>